<dbReference type="Proteomes" id="UP000184694">
    <property type="component" value="Unassembled WGS sequence"/>
</dbReference>
<accession>A0A1N6IY33</accession>
<evidence type="ECO:0000313" key="2">
    <source>
        <dbReference type="Proteomes" id="UP000184694"/>
    </source>
</evidence>
<dbReference type="RefSeq" id="WP_074217783.1">
    <property type="nucleotide sequence ID" value="NZ_FSRG01000007.1"/>
</dbReference>
<dbReference type="EMBL" id="FSRG01000007">
    <property type="protein sequence ID" value="SIO36903.1"/>
    <property type="molecule type" value="Genomic_DNA"/>
</dbReference>
<protein>
    <submittedName>
        <fullName evidence="1">Uncharacterized protein</fullName>
    </submittedName>
</protein>
<gene>
    <name evidence="1" type="ORF">SAMN02745161_3042</name>
</gene>
<name>A0A1N6IY33_9BACT</name>
<proteinExistence type="predicted"/>
<keyword evidence="2" id="KW-1185">Reference proteome</keyword>
<sequence length="455" mass="51174">MRNTDKKAMPVDSVEALQALEKVVSAEQEMRSVADNGLTSGAAVSEVFFEAMSGGNDFTKGAVASQLIGSAVLHSQSELFANKKQIEEHAEVLCRTRLKGLCDDAMLLGRAYATASESASDDVSRKSMLEALNDLLEKMSQTEDLVWAVRGENCAENMVQKRTNTSALLCSFLSEIAVYNPNAASVLFAERKELLRKADAETVSNILLRSASDHAYSILLKTLTTDDPHQRVEELYTSCHETSPTSLNISEKSHSFLLERVEAERAQFFQIDTMLTAVKRRNAAREMCEFLVNGDRVQAVAVLYDSKLFPESDRQALLHVLRKQRWETKPERFVEAFASAVNGERDAEPYCVFPDEALAPYDVLLLYDVLEEYSPKIQFENERLLDLLERAQSKLQMLVTEQKIKYADADYNLERRGVLLDVTLLRYIFFSVISARKEDKDISTVLNALEKDVFC</sequence>
<evidence type="ECO:0000313" key="1">
    <source>
        <dbReference type="EMBL" id="SIO36903.1"/>
    </source>
</evidence>
<dbReference type="AlphaFoldDB" id="A0A1N6IY33"/>
<dbReference type="OrthoDB" id="5464719at2"/>
<dbReference type="STRING" id="1121457.SAMN02745161_3042"/>
<reference evidence="2" key="1">
    <citation type="submission" date="2016-11" db="EMBL/GenBank/DDBJ databases">
        <authorList>
            <person name="Varghese N."/>
            <person name="Submissions S."/>
        </authorList>
    </citation>
    <scope>NUCLEOTIDE SEQUENCE [LARGE SCALE GENOMIC DNA]</scope>
    <source>
        <strain evidence="2">DSM 17456</strain>
    </source>
</reference>
<organism evidence="1 2">
    <name type="scientific">Halodesulfovibrio marinisediminis DSM 17456</name>
    <dbReference type="NCBI Taxonomy" id="1121457"/>
    <lineage>
        <taxon>Bacteria</taxon>
        <taxon>Pseudomonadati</taxon>
        <taxon>Thermodesulfobacteriota</taxon>
        <taxon>Desulfovibrionia</taxon>
        <taxon>Desulfovibrionales</taxon>
        <taxon>Desulfovibrionaceae</taxon>
        <taxon>Halodesulfovibrio</taxon>
    </lineage>
</organism>